<dbReference type="SUPFAM" id="SSF49785">
    <property type="entry name" value="Galactose-binding domain-like"/>
    <property type="match status" value="1"/>
</dbReference>
<keyword evidence="10" id="KW-1185">Reference proteome</keyword>
<feature type="transmembrane region" description="Helical" evidence="8">
    <location>
        <begin position="599"/>
        <end position="616"/>
    </location>
</feature>
<proteinExistence type="predicted"/>
<keyword evidence="2" id="KW-1003">Cell membrane</keyword>
<dbReference type="Gene3D" id="2.60.120.260">
    <property type="entry name" value="Galactose-binding domain-like"/>
    <property type="match status" value="2"/>
</dbReference>
<keyword evidence="4 9" id="KW-0808">Transferase</keyword>
<evidence type="ECO:0000256" key="4">
    <source>
        <dbReference type="ARBA" id="ARBA00022679"/>
    </source>
</evidence>
<dbReference type="GO" id="GO:0009103">
    <property type="term" value="P:lipopolysaccharide biosynthetic process"/>
    <property type="evidence" value="ECO:0007669"/>
    <property type="project" value="UniProtKB-ARBA"/>
</dbReference>
<comment type="subcellular location">
    <subcellularLocation>
        <location evidence="1">Cell membrane</location>
        <topology evidence="1">Multi-pass membrane protein</topology>
    </subcellularLocation>
</comment>
<feature type="transmembrane region" description="Helical" evidence="8">
    <location>
        <begin position="815"/>
        <end position="833"/>
    </location>
</feature>
<evidence type="ECO:0000256" key="7">
    <source>
        <dbReference type="ARBA" id="ARBA00023136"/>
    </source>
</evidence>
<feature type="transmembrane region" description="Helical" evidence="8">
    <location>
        <begin position="417"/>
        <end position="436"/>
    </location>
</feature>
<evidence type="ECO:0000256" key="8">
    <source>
        <dbReference type="SAM" id="Phobius"/>
    </source>
</evidence>
<dbReference type="EMBL" id="JAMXLR010000092">
    <property type="protein sequence ID" value="MCO6047520.1"/>
    <property type="molecule type" value="Genomic_DNA"/>
</dbReference>
<accession>A0A9X2FEF6</accession>
<feature type="transmembrane region" description="Helical" evidence="8">
    <location>
        <begin position="491"/>
        <end position="514"/>
    </location>
</feature>
<dbReference type="AlphaFoldDB" id="A0A9X2FEF6"/>
<feature type="transmembrane region" description="Helical" evidence="8">
    <location>
        <begin position="845"/>
        <end position="867"/>
    </location>
</feature>
<protein>
    <submittedName>
        <fullName evidence="9">Glycosyltransferase family 39 protein</fullName>
        <ecNumber evidence="9">2.4.-.-</ecNumber>
    </submittedName>
</protein>
<dbReference type="Proteomes" id="UP001155241">
    <property type="component" value="Unassembled WGS sequence"/>
</dbReference>
<feature type="transmembrane region" description="Helical" evidence="8">
    <location>
        <begin position="369"/>
        <end position="396"/>
    </location>
</feature>
<evidence type="ECO:0000256" key="1">
    <source>
        <dbReference type="ARBA" id="ARBA00004651"/>
    </source>
</evidence>
<evidence type="ECO:0000313" key="9">
    <source>
        <dbReference type="EMBL" id="MCO6047520.1"/>
    </source>
</evidence>
<comment type="caution">
    <text evidence="9">The sequence shown here is derived from an EMBL/GenBank/DDBJ whole genome shotgun (WGS) entry which is preliminary data.</text>
</comment>
<dbReference type="InterPro" id="IPR008979">
    <property type="entry name" value="Galactose-bd-like_sf"/>
</dbReference>
<dbReference type="RefSeq" id="WP_252855630.1">
    <property type="nucleotide sequence ID" value="NZ_JAMXLR010000092.1"/>
</dbReference>
<name>A0A9X2FEF6_9BACT</name>
<feature type="transmembrane region" description="Helical" evidence="8">
    <location>
        <begin position="448"/>
        <end position="470"/>
    </location>
</feature>
<evidence type="ECO:0000313" key="10">
    <source>
        <dbReference type="Proteomes" id="UP001155241"/>
    </source>
</evidence>
<keyword evidence="5 8" id="KW-0812">Transmembrane</keyword>
<gene>
    <name evidence="9" type="ORF">NG895_26755</name>
</gene>
<sequence length="1045" mass="115892">MKLRSSQLALLIAFSLLMGDFAYRTWTAPAVPEYQVSSTEAPLRVPAELAANKHLYLRRTVTLAESADYAWLQVIGHDAVQVFVNGQQVGQTARVGSGRVGATLLDITSNLRQGKNTVAIHARQLIRDRLPQVSIEGQCLFAHAEPISFDGGEGWLASNLYDRRGMFWYEVDYPDEHWAAADAGDPVDWTAQVDVPPGAIKTPRTATWIAPAAASSTSATFATTFELPQSPSASWLRVASTGPYRLAVNGWMVVDDRLQLSTTPENQVVEQTLDLTALLRPGTNTISLAVSEAGVVPRIEGELVATCGDEEIHLATDKSWKSSADIAPTWMQPDLNSNQWQSCREEVGNGGVVPRSIQRQFNAYQRPTLLSLLAAAKWLAIVLGMAVVAVVGCTAVQQAIHAIRSESERPLPGSLSYWALLPSTALAAAAGLMTWDLAWTSHDVYQPIYLWGLLTLVLVLWLGLYVLAAWRPTSQTTTSAEGLPANSSGRIAFITCWVLLIALAGWLRTAWILAEPMHHDEVSAYRFTMSIFDHGFPTIQAHEDLPRSYCSTSELVYYCNAAAAMVIDEPRLVIRIPAVLWSMATLLLIGYAGTRWFNAYVGLIAGLLYAVSPHVIGMSNFGRYLCQVQFFTLLTTYLAFEAVRGTGKLRKGYVWAAALSFVAMYLSWEGSGLYGVGLALAALLHRRRHLKGILLTPAVYPAVVLVVLVVALQNGHRIFQQTHRLWYGTGISSMKLEPMWRFPFFDADYFLVNSSWTRDAFLPIATVVVALILAFKHRWRLPIRFLLVCLLSNAGLMAALLPLRTNRYSFHLVEIVILLAGVVLVAMVDSLYRTVREIRYPALRVYAHTIATISLVVLLVAFSGWAIDASEFGGYRVPAQAVGKLRSPDWEEPSRFVQANYQPGDVVISILPHTQNFQFAAIALEDGTKPIDVDYWLETRLVLQAAIGDTDEVPRDRRSGAVMLYNLQQIEQLFAEHDRIWYCTNRFGQSQINDSVVSKFVREHMDVVYEDLATSVLLRDKNHRTAAVRLDEQNAGSLASEFYLE</sequence>
<reference evidence="9" key="1">
    <citation type="submission" date="2022-06" db="EMBL/GenBank/DDBJ databases">
        <title>Aeoliella straminimaris, a novel planctomycete from sediments.</title>
        <authorList>
            <person name="Vitorino I.R."/>
            <person name="Lage O.M."/>
        </authorList>
    </citation>
    <scope>NUCLEOTIDE SEQUENCE</scope>
    <source>
        <strain evidence="9">ICT_H6.2</strain>
    </source>
</reference>
<dbReference type="PANTHER" id="PTHR33908">
    <property type="entry name" value="MANNOSYLTRANSFERASE YKCB-RELATED"/>
    <property type="match status" value="1"/>
</dbReference>
<evidence type="ECO:0000256" key="3">
    <source>
        <dbReference type="ARBA" id="ARBA00022676"/>
    </source>
</evidence>
<keyword evidence="3 9" id="KW-0328">Glycosyltransferase</keyword>
<keyword evidence="7 8" id="KW-0472">Membrane</keyword>
<evidence type="ECO:0000256" key="5">
    <source>
        <dbReference type="ARBA" id="ARBA00022692"/>
    </source>
</evidence>
<organism evidence="9 10">
    <name type="scientific">Aeoliella straminimaris</name>
    <dbReference type="NCBI Taxonomy" id="2954799"/>
    <lineage>
        <taxon>Bacteria</taxon>
        <taxon>Pseudomonadati</taxon>
        <taxon>Planctomycetota</taxon>
        <taxon>Planctomycetia</taxon>
        <taxon>Pirellulales</taxon>
        <taxon>Lacipirellulaceae</taxon>
        <taxon>Aeoliella</taxon>
    </lineage>
</organism>
<dbReference type="GO" id="GO:0016763">
    <property type="term" value="F:pentosyltransferase activity"/>
    <property type="evidence" value="ECO:0007669"/>
    <property type="project" value="TreeGrafter"/>
</dbReference>
<feature type="transmembrane region" description="Helical" evidence="8">
    <location>
        <begin position="693"/>
        <end position="712"/>
    </location>
</feature>
<keyword evidence="6 8" id="KW-1133">Transmembrane helix</keyword>
<feature type="transmembrane region" description="Helical" evidence="8">
    <location>
        <begin position="760"/>
        <end position="776"/>
    </location>
</feature>
<feature type="transmembrane region" description="Helical" evidence="8">
    <location>
        <begin position="783"/>
        <end position="803"/>
    </location>
</feature>
<dbReference type="GO" id="GO:0005886">
    <property type="term" value="C:plasma membrane"/>
    <property type="evidence" value="ECO:0007669"/>
    <property type="project" value="UniProtKB-SubCell"/>
</dbReference>
<dbReference type="InterPro" id="IPR050297">
    <property type="entry name" value="LipidA_mod_glycosyltrf_83"/>
</dbReference>
<dbReference type="EC" id="2.4.-.-" evidence="9"/>
<evidence type="ECO:0000256" key="2">
    <source>
        <dbReference type="ARBA" id="ARBA00022475"/>
    </source>
</evidence>
<evidence type="ECO:0000256" key="6">
    <source>
        <dbReference type="ARBA" id="ARBA00022989"/>
    </source>
</evidence>
<dbReference type="PANTHER" id="PTHR33908:SF11">
    <property type="entry name" value="MEMBRANE PROTEIN"/>
    <property type="match status" value="1"/>
</dbReference>
<feature type="transmembrane region" description="Helical" evidence="8">
    <location>
        <begin position="572"/>
        <end position="592"/>
    </location>
</feature>